<keyword evidence="6 9" id="KW-0963">Cytoplasm</keyword>
<keyword evidence="5 9" id="KW-0312">Gluconeogenesis</keyword>
<dbReference type="EMBL" id="CP001825">
    <property type="protein sequence ID" value="ACZ41832.1"/>
    <property type="molecule type" value="Genomic_DNA"/>
</dbReference>
<dbReference type="InterPro" id="IPR013785">
    <property type="entry name" value="Aldolase_TIM"/>
</dbReference>
<dbReference type="Gene3D" id="3.20.20.70">
    <property type="entry name" value="Aldolase class I"/>
    <property type="match status" value="1"/>
</dbReference>
<evidence type="ECO:0000256" key="9">
    <source>
        <dbReference type="HAMAP-Rule" id="MF_00147"/>
    </source>
</evidence>
<dbReference type="KEGG" id="ttr:Tter_0915"/>
<dbReference type="InterPro" id="IPR000652">
    <property type="entry name" value="Triosephosphate_isomerase"/>
</dbReference>
<dbReference type="GO" id="GO:0006096">
    <property type="term" value="P:glycolytic process"/>
    <property type="evidence" value="ECO:0007669"/>
    <property type="project" value="UniProtKB-UniRule"/>
</dbReference>
<feature type="binding site" evidence="9">
    <location>
        <position position="207"/>
    </location>
    <ligand>
        <name>substrate</name>
    </ligand>
</feature>
<dbReference type="Proteomes" id="UP000000323">
    <property type="component" value="Chromosome 1"/>
</dbReference>
<dbReference type="Pfam" id="PF00121">
    <property type="entry name" value="TIM"/>
    <property type="match status" value="1"/>
</dbReference>
<evidence type="ECO:0000256" key="4">
    <source>
        <dbReference type="ARBA" id="ARBA00019397"/>
    </source>
</evidence>
<dbReference type="InterPro" id="IPR035990">
    <property type="entry name" value="TIM_sf"/>
</dbReference>
<proteinExistence type="inferred from homology"/>
<evidence type="ECO:0000313" key="12">
    <source>
        <dbReference type="Proteomes" id="UP000000323"/>
    </source>
</evidence>
<sequence length="250" mass="27364">MRKPLVAGNWKMHTDSSQAQDLASSIVSRVSSVTDVEVVLCPPFVWLERVAKLVEETGILVGAQDTFWEDWGAYTGEISPLQLSEMCSYVIVGHSERRHIIGETDEIVARKARAVARAGMVPILAVGELEQEYKEGISKEIVSNQLSAVLADGWDHEIVIAYEPVWAIGTGLAASAQYAQDMAAFIREQLSSYGLNQERVRILYGGSVNRGNFKEFIEQKDIDGALVGGASLKAEEFAELVMMASPAMVD</sequence>
<comment type="catalytic activity">
    <reaction evidence="9 10">
        <text>D-glyceraldehyde 3-phosphate = dihydroxyacetone phosphate</text>
        <dbReference type="Rhea" id="RHEA:18585"/>
        <dbReference type="ChEBI" id="CHEBI:57642"/>
        <dbReference type="ChEBI" id="CHEBI:59776"/>
        <dbReference type="EC" id="5.3.1.1"/>
    </reaction>
</comment>
<dbReference type="EC" id="5.3.1.1" evidence="3 9"/>
<name>D1CFX6_THET1</name>
<evidence type="ECO:0000256" key="7">
    <source>
        <dbReference type="ARBA" id="ARBA00023152"/>
    </source>
</evidence>
<comment type="function">
    <text evidence="9">Involved in the gluconeogenesis. Catalyzes stereospecifically the conversion of dihydroxyacetone phosphate (DHAP) to D-glyceraldehyde-3-phosphate (G3P).</text>
</comment>
<dbReference type="InterPro" id="IPR022896">
    <property type="entry name" value="TrioseP_Isoase_bac/euk"/>
</dbReference>
<feature type="binding site" evidence="9">
    <location>
        <position position="169"/>
    </location>
    <ligand>
        <name>substrate</name>
    </ligand>
</feature>
<gene>
    <name evidence="9" type="primary">tpiA</name>
    <name evidence="11" type="ordered locus">Tter_0915</name>
</gene>
<dbReference type="HAMAP" id="MF_00147_B">
    <property type="entry name" value="TIM_B"/>
    <property type="match status" value="1"/>
</dbReference>
<dbReference type="RefSeq" id="WP_012874867.1">
    <property type="nucleotide sequence ID" value="NC_013525.1"/>
</dbReference>
<keyword evidence="12" id="KW-1185">Reference proteome</keyword>
<dbReference type="HOGENOM" id="CLU_024251_2_1_0"/>
<dbReference type="NCBIfam" id="TIGR00419">
    <property type="entry name" value="tim"/>
    <property type="match status" value="1"/>
</dbReference>
<dbReference type="STRING" id="525904.Tter_0915"/>
<evidence type="ECO:0000256" key="1">
    <source>
        <dbReference type="ARBA" id="ARBA00004680"/>
    </source>
</evidence>
<keyword evidence="7 9" id="KW-0324">Glycolysis</keyword>
<comment type="subunit">
    <text evidence="9 10">Homodimer.</text>
</comment>
<feature type="binding site" evidence="9">
    <location>
        <begin position="228"/>
        <end position="229"/>
    </location>
    <ligand>
        <name>substrate</name>
    </ligand>
</feature>
<dbReference type="GO" id="GO:0005829">
    <property type="term" value="C:cytosol"/>
    <property type="evidence" value="ECO:0007669"/>
    <property type="project" value="TreeGrafter"/>
</dbReference>
<dbReference type="UniPathway" id="UPA00138"/>
<evidence type="ECO:0000256" key="3">
    <source>
        <dbReference type="ARBA" id="ARBA00011940"/>
    </source>
</evidence>
<comment type="pathway">
    <text evidence="1 9 10">Carbohydrate degradation; glycolysis; D-glyceraldehyde 3-phosphate from glycerone phosphate: step 1/1.</text>
</comment>
<dbReference type="GO" id="GO:0019563">
    <property type="term" value="P:glycerol catabolic process"/>
    <property type="evidence" value="ECO:0007669"/>
    <property type="project" value="TreeGrafter"/>
</dbReference>
<dbReference type="OrthoDB" id="9809429at2"/>
<dbReference type="GO" id="GO:0004807">
    <property type="term" value="F:triose-phosphate isomerase activity"/>
    <property type="evidence" value="ECO:0007669"/>
    <property type="project" value="UniProtKB-UniRule"/>
</dbReference>
<dbReference type="PANTHER" id="PTHR21139:SF42">
    <property type="entry name" value="TRIOSEPHOSPHATE ISOMERASE"/>
    <property type="match status" value="1"/>
</dbReference>
<dbReference type="GO" id="GO:0046166">
    <property type="term" value="P:glyceraldehyde-3-phosphate biosynthetic process"/>
    <property type="evidence" value="ECO:0007669"/>
    <property type="project" value="TreeGrafter"/>
</dbReference>
<keyword evidence="8 9" id="KW-0413">Isomerase</keyword>
<organism evidence="11 12">
    <name type="scientific">Thermobaculum terrenum (strain ATCC BAA-798 / CCMEE 7001 / YNP1)</name>
    <dbReference type="NCBI Taxonomy" id="525904"/>
    <lineage>
        <taxon>Bacteria</taxon>
        <taxon>Bacillati</taxon>
        <taxon>Chloroflexota</taxon>
        <taxon>Chloroflexia</taxon>
        <taxon>Candidatus Thermobaculales</taxon>
        <taxon>Candidatus Thermobaculaceae</taxon>
        <taxon>Thermobaculum</taxon>
    </lineage>
</organism>
<evidence type="ECO:0000256" key="6">
    <source>
        <dbReference type="ARBA" id="ARBA00022490"/>
    </source>
</evidence>
<comment type="pathway">
    <text evidence="9 10">Carbohydrate biosynthesis; gluconeogenesis.</text>
</comment>
<evidence type="ECO:0000256" key="10">
    <source>
        <dbReference type="RuleBase" id="RU363013"/>
    </source>
</evidence>
<dbReference type="AlphaFoldDB" id="D1CFX6"/>
<feature type="active site" description="Proton acceptor" evidence="9">
    <location>
        <position position="163"/>
    </location>
</feature>
<reference evidence="12" key="1">
    <citation type="journal article" date="2010" name="Stand. Genomic Sci.">
        <title>Complete genome sequence of 'Thermobaculum terrenum' type strain (YNP1).</title>
        <authorList>
            <person name="Kiss H."/>
            <person name="Cleland D."/>
            <person name="Lapidus A."/>
            <person name="Lucas S."/>
            <person name="Glavina Del Rio T."/>
            <person name="Nolan M."/>
            <person name="Tice H."/>
            <person name="Han C."/>
            <person name="Goodwin L."/>
            <person name="Pitluck S."/>
            <person name="Liolios K."/>
            <person name="Ivanova N."/>
            <person name="Mavromatis K."/>
            <person name="Ovchinnikova G."/>
            <person name="Pati A."/>
            <person name="Chen A."/>
            <person name="Palaniappan K."/>
            <person name="Land M."/>
            <person name="Hauser L."/>
            <person name="Chang Y."/>
            <person name="Jeffries C."/>
            <person name="Lu M."/>
            <person name="Brettin T."/>
            <person name="Detter J."/>
            <person name="Goker M."/>
            <person name="Tindall B."/>
            <person name="Beck B."/>
            <person name="McDermott T."/>
            <person name="Woyke T."/>
            <person name="Bristow J."/>
            <person name="Eisen J."/>
            <person name="Markowitz V."/>
            <person name="Hugenholtz P."/>
            <person name="Kyrpides N."/>
            <person name="Klenk H."/>
            <person name="Cheng J."/>
        </authorList>
    </citation>
    <scope>NUCLEOTIDE SEQUENCE [LARGE SCALE GENOMIC DNA]</scope>
    <source>
        <strain evidence="12">ATCC BAA-798 / YNP1</strain>
    </source>
</reference>
<dbReference type="PROSITE" id="PS51440">
    <property type="entry name" value="TIM_2"/>
    <property type="match status" value="1"/>
</dbReference>
<evidence type="ECO:0000256" key="5">
    <source>
        <dbReference type="ARBA" id="ARBA00022432"/>
    </source>
</evidence>
<dbReference type="CDD" id="cd00311">
    <property type="entry name" value="TIM"/>
    <property type="match status" value="1"/>
</dbReference>
<dbReference type="FunFam" id="3.20.20.70:FF:000016">
    <property type="entry name" value="Triosephosphate isomerase"/>
    <property type="match status" value="1"/>
</dbReference>
<protein>
    <recommendedName>
        <fullName evidence="4 9">Triosephosphate isomerase</fullName>
        <shortName evidence="9">TIM</shortName>
        <shortName evidence="9">TPI</shortName>
        <ecNumber evidence="3 9">5.3.1.1</ecNumber>
    </recommendedName>
    <alternativeName>
        <fullName evidence="9">Triose-phosphate isomerase</fullName>
    </alternativeName>
</protein>
<evidence type="ECO:0000256" key="8">
    <source>
        <dbReference type="ARBA" id="ARBA00023235"/>
    </source>
</evidence>
<dbReference type="SUPFAM" id="SSF51351">
    <property type="entry name" value="Triosephosphate isomerase (TIM)"/>
    <property type="match status" value="1"/>
</dbReference>
<feature type="active site" description="Electrophile" evidence="9">
    <location>
        <position position="94"/>
    </location>
</feature>
<dbReference type="PROSITE" id="PS00171">
    <property type="entry name" value="TIM_1"/>
    <property type="match status" value="1"/>
</dbReference>
<dbReference type="UniPathway" id="UPA00109">
    <property type="reaction ID" value="UER00189"/>
</dbReference>
<dbReference type="InterPro" id="IPR020861">
    <property type="entry name" value="Triosephosphate_isomerase_AS"/>
</dbReference>
<evidence type="ECO:0000313" key="11">
    <source>
        <dbReference type="EMBL" id="ACZ41832.1"/>
    </source>
</evidence>
<comment type="subcellular location">
    <subcellularLocation>
        <location evidence="9 10">Cytoplasm</location>
    </subcellularLocation>
</comment>
<feature type="binding site" evidence="9">
    <location>
        <begin position="9"/>
        <end position="11"/>
    </location>
    <ligand>
        <name>substrate</name>
    </ligand>
</feature>
<accession>D1CFX6</accession>
<evidence type="ECO:0000256" key="2">
    <source>
        <dbReference type="ARBA" id="ARBA00007422"/>
    </source>
</evidence>
<comment type="similarity">
    <text evidence="2 9 10">Belongs to the triosephosphate isomerase family.</text>
</comment>
<dbReference type="GO" id="GO:0006094">
    <property type="term" value="P:gluconeogenesis"/>
    <property type="evidence" value="ECO:0007669"/>
    <property type="project" value="UniProtKB-UniRule"/>
</dbReference>
<dbReference type="eggNOG" id="COG0149">
    <property type="taxonomic scope" value="Bacteria"/>
</dbReference>
<dbReference type="PANTHER" id="PTHR21139">
    <property type="entry name" value="TRIOSEPHOSPHATE ISOMERASE"/>
    <property type="match status" value="1"/>
</dbReference>